<gene>
    <name evidence="4" type="ORF">GCM10010994_16700</name>
</gene>
<dbReference type="PROSITE" id="PS50110">
    <property type="entry name" value="RESPONSE_REGULATORY"/>
    <property type="match status" value="1"/>
</dbReference>
<feature type="domain" description="Response regulatory" evidence="3">
    <location>
        <begin position="5"/>
        <end position="120"/>
    </location>
</feature>
<proteinExistence type="predicted"/>
<dbReference type="SMART" id="SM00448">
    <property type="entry name" value="REC"/>
    <property type="match status" value="1"/>
</dbReference>
<dbReference type="SUPFAM" id="SSF52172">
    <property type="entry name" value="CheY-like"/>
    <property type="match status" value="1"/>
</dbReference>
<dbReference type="EMBL" id="BMGG01000003">
    <property type="protein sequence ID" value="GGC58427.1"/>
    <property type="molecule type" value="Genomic_DNA"/>
</dbReference>
<keyword evidence="5" id="KW-1185">Reference proteome</keyword>
<sequence>MLRNKALVVDDEAMIRMLAAEAVLEAGLEVIECGNADGALDYLSNSSRADEVCLVVTDVRMPGTLNGVELAHYVAEHCPWVHIIITSGWHDDLGRLPPKAEFLPKPWLINRITQTAQRARAEC</sequence>
<keyword evidence="1 2" id="KW-0597">Phosphoprotein</keyword>
<comment type="caution">
    <text evidence="4">The sequence shown here is derived from an EMBL/GenBank/DDBJ whole genome shotgun (WGS) entry which is preliminary data.</text>
</comment>
<reference evidence="4" key="1">
    <citation type="journal article" date="2014" name="Int. J. Syst. Evol. Microbiol.">
        <title>Complete genome sequence of Corynebacterium casei LMG S-19264T (=DSM 44701T), isolated from a smear-ripened cheese.</title>
        <authorList>
            <consortium name="US DOE Joint Genome Institute (JGI-PGF)"/>
            <person name="Walter F."/>
            <person name="Albersmeier A."/>
            <person name="Kalinowski J."/>
            <person name="Ruckert C."/>
        </authorList>
    </citation>
    <scope>NUCLEOTIDE SEQUENCE</scope>
    <source>
        <strain evidence="4">CGMCC 1.12919</strain>
    </source>
</reference>
<evidence type="ECO:0000259" key="3">
    <source>
        <dbReference type="PROSITE" id="PS50110"/>
    </source>
</evidence>
<reference evidence="4" key="2">
    <citation type="submission" date="2020-09" db="EMBL/GenBank/DDBJ databases">
        <authorList>
            <person name="Sun Q."/>
            <person name="Zhou Y."/>
        </authorList>
    </citation>
    <scope>NUCLEOTIDE SEQUENCE</scope>
    <source>
        <strain evidence="4">CGMCC 1.12919</strain>
    </source>
</reference>
<dbReference type="InterPro" id="IPR001789">
    <property type="entry name" value="Sig_transdc_resp-reg_receiver"/>
</dbReference>
<protein>
    <submittedName>
        <fullName evidence="4">Response regulator</fullName>
    </submittedName>
</protein>
<evidence type="ECO:0000256" key="1">
    <source>
        <dbReference type="ARBA" id="ARBA00022553"/>
    </source>
</evidence>
<dbReference type="InterPro" id="IPR011006">
    <property type="entry name" value="CheY-like_superfamily"/>
</dbReference>
<evidence type="ECO:0000313" key="4">
    <source>
        <dbReference type="EMBL" id="GGC58427.1"/>
    </source>
</evidence>
<dbReference type="Gene3D" id="3.40.50.2300">
    <property type="match status" value="1"/>
</dbReference>
<organism evidence="4 5">
    <name type="scientific">Chelatococcus reniformis</name>
    <dbReference type="NCBI Taxonomy" id="1494448"/>
    <lineage>
        <taxon>Bacteria</taxon>
        <taxon>Pseudomonadati</taxon>
        <taxon>Pseudomonadota</taxon>
        <taxon>Alphaproteobacteria</taxon>
        <taxon>Hyphomicrobiales</taxon>
        <taxon>Chelatococcaceae</taxon>
        <taxon>Chelatococcus</taxon>
    </lineage>
</organism>
<evidence type="ECO:0000313" key="5">
    <source>
        <dbReference type="Proteomes" id="UP000637002"/>
    </source>
</evidence>
<dbReference type="PANTHER" id="PTHR44591:SF21">
    <property type="entry name" value="TWO-COMPONENT RESPONSE REGULATOR"/>
    <property type="match status" value="1"/>
</dbReference>
<name>A0A916XAZ3_9HYPH</name>
<evidence type="ECO:0000256" key="2">
    <source>
        <dbReference type="PROSITE-ProRule" id="PRU00169"/>
    </source>
</evidence>
<dbReference type="InterPro" id="IPR050595">
    <property type="entry name" value="Bact_response_regulator"/>
</dbReference>
<dbReference type="Proteomes" id="UP000637002">
    <property type="component" value="Unassembled WGS sequence"/>
</dbReference>
<dbReference type="Pfam" id="PF00072">
    <property type="entry name" value="Response_reg"/>
    <property type="match status" value="1"/>
</dbReference>
<feature type="modified residue" description="4-aspartylphosphate" evidence="2">
    <location>
        <position position="58"/>
    </location>
</feature>
<dbReference type="GO" id="GO:0000160">
    <property type="term" value="P:phosphorelay signal transduction system"/>
    <property type="evidence" value="ECO:0007669"/>
    <property type="project" value="InterPro"/>
</dbReference>
<accession>A0A916XAZ3</accession>
<dbReference type="PANTHER" id="PTHR44591">
    <property type="entry name" value="STRESS RESPONSE REGULATOR PROTEIN 1"/>
    <property type="match status" value="1"/>
</dbReference>
<dbReference type="AlphaFoldDB" id="A0A916XAZ3"/>